<dbReference type="RefSeq" id="WP_379594758.1">
    <property type="nucleotide sequence ID" value="NZ_JBHRTN010000005.1"/>
</dbReference>
<evidence type="ECO:0000313" key="1">
    <source>
        <dbReference type="EMBL" id="MFC3124332.1"/>
    </source>
</evidence>
<proteinExistence type="predicted"/>
<gene>
    <name evidence="1" type="ORF">ACFOD4_04600</name>
</gene>
<accession>A0ABV7G1Z0</accession>
<protein>
    <submittedName>
        <fullName evidence="1">Uncharacterized protein</fullName>
    </submittedName>
</protein>
<reference evidence="2" key="1">
    <citation type="journal article" date="2019" name="Int. J. Syst. Evol. Microbiol.">
        <title>The Global Catalogue of Microorganisms (GCM) 10K type strain sequencing project: providing services to taxonomists for standard genome sequencing and annotation.</title>
        <authorList>
            <consortium name="The Broad Institute Genomics Platform"/>
            <consortium name="The Broad Institute Genome Sequencing Center for Infectious Disease"/>
            <person name="Wu L."/>
            <person name="Ma J."/>
        </authorList>
    </citation>
    <scope>NUCLEOTIDE SEQUENCE [LARGE SCALE GENOMIC DNA]</scope>
    <source>
        <strain evidence="2">KCTC 52094</strain>
    </source>
</reference>
<evidence type="ECO:0000313" key="2">
    <source>
        <dbReference type="Proteomes" id="UP001595593"/>
    </source>
</evidence>
<comment type="caution">
    <text evidence="1">The sequence shown here is derived from an EMBL/GenBank/DDBJ whole genome shotgun (WGS) entry which is preliminary data.</text>
</comment>
<organism evidence="1 2">
    <name type="scientific">Teichococcus globiformis</name>
    <dbReference type="NCBI Taxonomy" id="2307229"/>
    <lineage>
        <taxon>Bacteria</taxon>
        <taxon>Pseudomonadati</taxon>
        <taxon>Pseudomonadota</taxon>
        <taxon>Alphaproteobacteria</taxon>
        <taxon>Acetobacterales</taxon>
        <taxon>Roseomonadaceae</taxon>
        <taxon>Roseomonas</taxon>
    </lineage>
</organism>
<keyword evidence="2" id="KW-1185">Reference proteome</keyword>
<name>A0ABV7G1Z0_9PROT</name>
<dbReference type="EMBL" id="JBHRTN010000005">
    <property type="protein sequence ID" value="MFC3124332.1"/>
    <property type="molecule type" value="Genomic_DNA"/>
</dbReference>
<sequence>MPLPAHEQLFEGRQQRCALTGEWLIFAKRNGQNYYLCLGIHGEDTSIHRQIVTGGCLEEFPFHHDIIDITAERNA</sequence>
<dbReference type="Proteomes" id="UP001595593">
    <property type="component" value="Unassembled WGS sequence"/>
</dbReference>